<evidence type="ECO:0000313" key="3">
    <source>
        <dbReference type="Proteomes" id="UP000700334"/>
    </source>
</evidence>
<gene>
    <name evidence="2" type="ORF">J0S82_010611</name>
</gene>
<dbReference type="PANTHER" id="PTHR10715:SF0">
    <property type="entry name" value="LARGE RIBOSOMAL SUBUNIT PROTEIN EL6"/>
    <property type="match status" value="1"/>
</dbReference>
<dbReference type="GO" id="GO:0003723">
    <property type="term" value="F:RNA binding"/>
    <property type="evidence" value="ECO:0007669"/>
    <property type="project" value="TreeGrafter"/>
</dbReference>
<organism evidence="2 3">
    <name type="scientific">Galemys pyrenaicus</name>
    <name type="common">Iberian desman</name>
    <name type="synonym">Pyrenean desman</name>
    <dbReference type="NCBI Taxonomy" id="202257"/>
    <lineage>
        <taxon>Eukaryota</taxon>
        <taxon>Metazoa</taxon>
        <taxon>Chordata</taxon>
        <taxon>Craniata</taxon>
        <taxon>Vertebrata</taxon>
        <taxon>Euteleostomi</taxon>
        <taxon>Mammalia</taxon>
        <taxon>Eutheria</taxon>
        <taxon>Laurasiatheria</taxon>
        <taxon>Eulipotyphla</taxon>
        <taxon>Talpidae</taxon>
        <taxon>Galemys</taxon>
    </lineage>
</organism>
<protein>
    <submittedName>
        <fullName evidence="2">60S ribosomal protein L6</fullName>
    </submittedName>
</protein>
<dbReference type="GO" id="GO:0003735">
    <property type="term" value="F:structural constituent of ribosome"/>
    <property type="evidence" value="ECO:0007669"/>
    <property type="project" value="InterPro"/>
</dbReference>
<dbReference type="GO" id="GO:0022625">
    <property type="term" value="C:cytosolic large ribosomal subunit"/>
    <property type="evidence" value="ECO:0007669"/>
    <property type="project" value="TreeGrafter"/>
</dbReference>
<proteinExistence type="predicted"/>
<evidence type="ECO:0000313" key="2">
    <source>
        <dbReference type="EMBL" id="KAG8510926.1"/>
    </source>
</evidence>
<sequence length="227" mass="25878">MVDEETEKLTTKHKKFEARKVDADEKGNPTVKPSKRGSPTAAEILSYSEELTDIPVCYVIKKKPSTRGSIWQLNLGLKRKRRRFLILSQKQLLVIRVVKHHKIPQYSPQKAIELHLKNNNKKKPLMRILGASITPRTILIMLTESHRGKRVSCWKQLSSDQLLGEEVTGNPDTKREREKNEVTELHKVDQKVVDSQILSKISYSSTPGLPLLVFALASGIDPHKLMF</sequence>
<accession>A0A8J5ZWU3</accession>
<keyword evidence="2" id="KW-0689">Ribosomal protein</keyword>
<feature type="compositionally biased region" description="Basic and acidic residues" evidence="1">
    <location>
        <begin position="18"/>
        <end position="27"/>
    </location>
</feature>
<dbReference type="EMBL" id="JAGFMF010011861">
    <property type="protein sequence ID" value="KAG8510926.1"/>
    <property type="molecule type" value="Genomic_DNA"/>
</dbReference>
<dbReference type="Proteomes" id="UP000700334">
    <property type="component" value="Unassembled WGS sequence"/>
</dbReference>
<dbReference type="PANTHER" id="PTHR10715">
    <property type="entry name" value="60S RIBOSOMAL PROTEIN L6"/>
    <property type="match status" value="1"/>
</dbReference>
<dbReference type="OrthoDB" id="2436667at2759"/>
<evidence type="ECO:0000256" key="1">
    <source>
        <dbReference type="SAM" id="MobiDB-lite"/>
    </source>
</evidence>
<dbReference type="GO" id="GO:0000027">
    <property type="term" value="P:ribosomal large subunit assembly"/>
    <property type="evidence" value="ECO:0007669"/>
    <property type="project" value="TreeGrafter"/>
</dbReference>
<keyword evidence="3" id="KW-1185">Reference proteome</keyword>
<feature type="region of interest" description="Disordered" evidence="1">
    <location>
        <begin position="1"/>
        <end position="39"/>
    </location>
</feature>
<keyword evidence="2" id="KW-0687">Ribonucleoprotein</keyword>
<dbReference type="GO" id="GO:0002181">
    <property type="term" value="P:cytoplasmic translation"/>
    <property type="evidence" value="ECO:0007669"/>
    <property type="project" value="TreeGrafter"/>
</dbReference>
<dbReference type="InterPro" id="IPR000915">
    <property type="entry name" value="60S_ribosomal_eL6"/>
</dbReference>
<comment type="caution">
    <text evidence="2">The sequence shown here is derived from an EMBL/GenBank/DDBJ whole genome shotgun (WGS) entry which is preliminary data.</text>
</comment>
<dbReference type="AlphaFoldDB" id="A0A8J5ZWU3"/>
<reference evidence="2" key="1">
    <citation type="journal article" date="2021" name="Evol. Appl.">
        <title>The genome of the Pyrenean desman and the effects of bottlenecks and inbreeding on the genomic landscape of an endangered species.</title>
        <authorList>
            <person name="Escoda L."/>
            <person name="Castresana J."/>
        </authorList>
    </citation>
    <scope>NUCLEOTIDE SEQUENCE</scope>
    <source>
        <strain evidence="2">IBE-C5619</strain>
    </source>
</reference>
<name>A0A8J5ZWU3_GALPY</name>